<comment type="caution">
    <text evidence="5">The sequence shown here is derived from an EMBL/GenBank/DDBJ whole genome shotgun (WGS) entry which is preliminary data.</text>
</comment>
<sequence>MPRDDPENTVLEGDVVRQAELVVMEYLKSWKCTKTLDAVMSNPRSINLPQSAVASELYAEDLVKKKKAGSLSVLEHMVTTMKSTSEANEVKNGGSDGSSASSSKPARNLSHRRSSGADSGTEDEGNVKWSKEEVSLLKKAIKSTTHVEDKNDRWKQIASLVGNGKSKKHCYLKYKELKEDKGGKSSSRSSSRRSSVDETSDPLKPVVAESKAKEVTREATKSDEKKKQAKEESGFVRSSTSAGLSKPLTTQRSESHEELQMEDCEDFDAVHPSVPRIAAAKGVSADASKARLSSGMGRSEARPPSAEEIESLRDILFPDDRKGFSSHWDEQGLFYSSASKLGYGLIQHEGGPCGVLAVIQAYVLRFMLSTASRDWQHPAVRDQQQALVAAMSHILWQAARASKRTQCLLVLNDPKSSVASSKRKFMSGVVVHSSGSPTQTEAVLMEHIARLMEPKGYGLVLFVLSVLLTKGIDNIRSEMDTVEGALGGGGKLIGNHDYCTQEMVNLLLCGVACSNVFNGKQLLEGTSEDGPKAVVLKGISAQGIVGFLSLFEAYEYIAVGTHLKNPQFNIWVVCSESHYSVLFADPSRLTDRTLDETKDVDLYYYDGLANQDEEIRLSIETKALPKKVKPKADDLIPPLNLVIQTKWPLAKVDWNDVEPLL</sequence>
<dbReference type="EMBL" id="SPLM01000036">
    <property type="protein sequence ID" value="TMW66249.1"/>
    <property type="molecule type" value="Genomic_DNA"/>
</dbReference>
<dbReference type="AlphaFoldDB" id="A0A8K1CMJ9"/>
<feature type="domain" description="Myb-like" evidence="3">
    <location>
        <begin position="121"/>
        <end position="178"/>
    </location>
</feature>
<dbReference type="GO" id="GO:0004843">
    <property type="term" value="F:cysteine-type deubiquitinase activity"/>
    <property type="evidence" value="ECO:0007669"/>
    <property type="project" value="UniProtKB-EC"/>
</dbReference>
<dbReference type="Gene3D" id="1.10.10.60">
    <property type="entry name" value="Homeodomain-like"/>
    <property type="match status" value="1"/>
</dbReference>
<evidence type="ECO:0008006" key="7">
    <source>
        <dbReference type="Google" id="ProtNLM"/>
    </source>
</evidence>
<dbReference type="GO" id="GO:0006508">
    <property type="term" value="P:proteolysis"/>
    <property type="evidence" value="ECO:0007669"/>
    <property type="project" value="UniProtKB-KW"/>
</dbReference>
<feature type="region of interest" description="Disordered" evidence="2">
    <location>
        <begin position="178"/>
        <end position="260"/>
    </location>
</feature>
<dbReference type="GO" id="GO:1990380">
    <property type="term" value="F:K48-linked deubiquitinase activity"/>
    <property type="evidence" value="ECO:0007669"/>
    <property type="project" value="InterPro"/>
</dbReference>
<keyword evidence="6" id="KW-1185">Reference proteome</keyword>
<feature type="domain" description="SANT" evidence="4">
    <location>
        <begin position="124"/>
        <end position="182"/>
    </location>
</feature>
<dbReference type="Pfam" id="PF00249">
    <property type="entry name" value="Myb_DNA-binding"/>
    <property type="match status" value="1"/>
</dbReference>
<reference evidence="5" key="1">
    <citation type="submission" date="2019-03" db="EMBL/GenBank/DDBJ databases">
        <title>Long read genome sequence of the mycoparasitic Pythium oligandrum ATCC 38472 isolated from sugarbeet rhizosphere.</title>
        <authorList>
            <person name="Gaulin E."/>
        </authorList>
    </citation>
    <scope>NUCLEOTIDE SEQUENCE</scope>
    <source>
        <strain evidence="5">ATCC 38472_TT</strain>
    </source>
</reference>
<dbReference type="OrthoDB" id="10263628at2759"/>
<dbReference type="SMART" id="SM01174">
    <property type="entry name" value="DUF4205"/>
    <property type="match status" value="1"/>
</dbReference>
<dbReference type="InterPro" id="IPR017884">
    <property type="entry name" value="SANT_dom"/>
</dbReference>
<proteinExistence type="inferred from homology"/>
<accession>A0A8K1CMJ9</accession>
<evidence type="ECO:0000256" key="1">
    <source>
        <dbReference type="ARBA" id="ARBA00011074"/>
    </source>
</evidence>
<gene>
    <name evidence="5" type="ORF">Poli38472_004014</name>
</gene>
<comment type="similarity">
    <text evidence="1">Belongs to the MINDY deubiquitinase family. FAM188 subfamily.</text>
</comment>
<dbReference type="InterPro" id="IPR001005">
    <property type="entry name" value="SANT/Myb"/>
</dbReference>
<dbReference type="Proteomes" id="UP000794436">
    <property type="component" value="Unassembled WGS sequence"/>
</dbReference>
<organism evidence="5 6">
    <name type="scientific">Pythium oligandrum</name>
    <name type="common">Mycoparasitic fungus</name>
    <dbReference type="NCBI Taxonomy" id="41045"/>
    <lineage>
        <taxon>Eukaryota</taxon>
        <taxon>Sar</taxon>
        <taxon>Stramenopiles</taxon>
        <taxon>Oomycota</taxon>
        <taxon>Peronosporomycetes</taxon>
        <taxon>Pythiales</taxon>
        <taxon>Pythiaceae</taxon>
        <taxon>Pythium</taxon>
    </lineage>
</organism>
<dbReference type="InterPro" id="IPR039785">
    <property type="entry name" value="MINY3/4"/>
</dbReference>
<evidence type="ECO:0000313" key="5">
    <source>
        <dbReference type="EMBL" id="TMW66249.1"/>
    </source>
</evidence>
<evidence type="ECO:0000259" key="4">
    <source>
        <dbReference type="PROSITE" id="PS51293"/>
    </source>
</evidence>
<feature type="compositionally biased region" description="Polar residues" evidence="2">
    <location>
        <begin position="236"/>
        <end position="252"/>
    </location>
</feature>
<feature type="region of interest" description="Disordered" evidence="2">
    <location>
        <begin position="82"/>
        <end position="127"/>
    </location>
</feature>
<dbReference type="CDD" id="cd00167">
    <property type="entry name" value="SANT"/>
    <property type="match status" value="1"/>
</dbReference>
<dbReference type="Pfam" id="PF13898">
    <property type="entry name" value="MINDY-3_4_CD"/>
    <property type="match status" value="1"/>
</dbReference>
<protein>
    <recommendedName>
        <fullName evidence="7">Myb-like domain-containing protein</fullName>
    </recommendedName>
</protein>
<evidence type="ECO:0000256" key="2">
    <source>
        <dbReference type="SAM" id="MobiDB-lite"/>
    </source>
</evidence>
<evidence type="ECO:0000259" key="3">
    <source>
        <dbReference type="PROSITE" id="PS50090"/>
    </source>
</evidence>
<dbReference type="PROSITE" id="PS50090">
    <property type="entry name" value="MYB_LIKE"/>
    <property type="match status" value="1"/>
</dbReference>
<evidence type="ECO:0000313" key="6">
    <source>
        <dbReference type="Proteomes" id="UP000794436"/>
    </source>
</evidence>
<dbReference type="PANTHER" id="PTHR12473:SF8">
    <property type="entry name" value="UBIQUITIN CARBOXYL-TERMINAL HYDROLASE MINDY-4-RELATED"/>
    <property type="match status" value="1"/>
</dbReference>
<dbReference type="InterPro" id="IPR025257">
    <property type="entry name" value="MINDY-3/4_CD"/>
</dbReference>
<feature type="compositionally biased region" description="Basic and acidic residues" evidence="2">
    <location>
        <begin position="210"/>
        <end position="234"/>
    </location>
</feature>
<dbReference type="PANTHER" id="PTHR12473">
    <property type="entry name" value="UBIQUITIN CARBOXYL-TERMINAL HYDROLASE MINDY-4-RELATED"/>
    <property type="match status" value="1"/>
</dbReference>
<dbReference type="SMART" id="SM00717">
    <property type="entry name" value="SANT"/>
    <property type="match status" value="1"/>
</dbReference>
<dbReference type="PROSITE" id="PS51293">
    <property type="entry name" value="SANT"/>
    <property type="match status" value="1"/>
</dbReference>
<dbReference type="GO" id="GO:0071108">
    <property type="term" value="P:protein K48-linked deubiquitination"/>
    <property type="evidence" value="ECO:0007669"/>
    <property type="project" value="InterPro"/>
</dbReference>
<dbReference type="SUPFAM" id="SSF46689">
    <property type="entry name" value="Homeodomain-like"/>
    <property type="match status" value="1"/>
</dbReference>
<dbReference type="InterPro" id="IPR009057">
    <property type="entry name" value="Homeodomain-like_sf"/>
</dbReference>
<name>A0A8K1CMJ9_PYTOL</name>